<dbReference type="InterPro" id="IPR001015">
    <property type="entry name" value="Ferrochelatase"/>
</dbReference>
<sequence length="406" mass="44248">MTTITNNGQSIDGQPVRNATPAAAAGPEWVAEPTAYDAILLAGFGGPEGQDDVIPFLRNVTRGRGIPEERLEEVAHHYRHFGGVSPINEHNRELKAALEAELARREIDLPVLWGNRNWDPYLTDAVREADAKGFTKLIAIATSAYSSYSSCRQYREDFAMALDDTELADRIQIDKVRQFFDHPGFVQPFIDGVRDALLKARAEIDGLDLATEIQVLFSTHSIPSTDAAKSGPKSRGFDGDGAYAAQHRAVAEVVMAAAEAALELDSSVSVPWQLVFQSRSGPPSMPWLEPDINDAIHALKGGPTKAVVIVPLGFVSDHMEVMWDLDNEALESAGEEGFWAVRTPTPGIDPTYVTGLVDLVLERRDGVPAEDRPHLTDLGPWYDVCRPGCCENVRLGFKPAVSGLVP</sequence>
<keyword evidence="4 7" id="KW-0456">Lyase</keyword>
<evidence type="ECO:0000256" key="4">
    <source>
        <dbReference type="ARBA" id="ARBA00023239"/>
    </source>
</evidence>
<dbReference type="InterPro" id="IPR033644">
    <property type="entry name" value="Ferrochelatase_C"/>
</dbReference>
<dbReference type="PANTHER" id="PTHR11108">
    <property type="entry name" value="FERROCHELATASE"/>
    <property type="match status" value="1"/>
</dbReference>
<dbReference type="Pfam" id="PF00762">
    <property type="entry name" value="Ferrochelatase"/>
    <property type="match status" value="1"/>
</dbReference>
<dbReference type="SUPFAM" id="SSF53800">
    <property type="entry name" value="Chelatase"/>
    <property type="match status" value="1"/>
</dbReference>
<keyword evidence="5 7" id="KW-0627">Porphyrin biosynthesis</keyword>
<feature type="region of interest" description="Disordered" evidence="9">
    <location>
        <begin position="1"/>
        <end position="25"/>
    </location>
</feature>
<evidence type="ECO:0000256" key="5">
    <source>
        <dbReference type="ARBA" id="ARBA00023244"/>
    </source>
</evidence>
<keyword evidence="7" id="KW-0963">Cytoplasm</keyword>
<dbReference type="EMBL" id="BAABLM010000003">
    <property type="protein sequence ID" value="GAA4675589.1"/>
    <property type="molecule type" value="Genomic_DNA"/>
</dbReference>
<proteinExistence type="inferred from homology"/>
<dbReference type="EC" id="4.99.1.9" evidence="7"/>
<dbReference type="InterPro" id="IPR033659">
    <property type="entry name" value="Ferrochelatase_N"/>
</dbReference>
<evidence type="ECO:0000256" key="2">
    <source>
        <dbReference type="ARBA" id="ARBA00023004"/>
    </source>
</evidence>
<dbReference type="PANTHER" id="PTHR11108:SF1">
    <property type="entry name" value="FERROCHELATASE, MITOCHONDRIAL"/>
    <property type="match status" value="1"/>
</dbReference>
<feature type="binding site" evidence="7">
    <location>
        <position position="85"/>
    </location>
    <ligand>
        <name>Fe-coproporphyrin III</name>
        <dbReference type="ChEBI" id="CHEBI:68438"/>
    </ligand>
</feature>
<dbReference type="CDD" id="cd03411">
    <property type="entry name" value="Ferrochelatase_N"/>
    <property type="match status" value="1"/>
</dbReference>
<feature type="compositionally biased region" description="Polar residues" evidence="9">
    <location>
        <begin position="1"/>
        <end position="12"/>
    </location>
</feature>
<accession>A0ABP8W017</accession>
<feature type="binding site" evidence="7">
    <location>
        <position position="220"/>
    </location>
    <ligand>
        <name>Fe(2+)</name>
        <dbReference type="ChEBI" id="CHEBI:29033"/>
    </ligand>
</feature>
<evidence type="ECO:0000256" key="9">
    <source>
        <dbReference type="SAM" id="MobiDB-lite"/>
    </source>
</evidence>
<evidence type="ECO:0000256" key="6">
    <source>
        <dbReference type="ARBA" id="ARBA00024536"/>
    </source>
</evidence>
<dbReference type="NCBIfam" id="NF000689">
    <property type="entry name" value="PRK00035.2-1"/>
    <property type="match status" value="1"/>
</dbReference>
<comment type="catalytic activity">
    <reaction evidence="6">
        <text>Fe-coproporphyrin III + 2 H(+) = coproporphyrin III + Fe(2+)</text>
        <dbReference type="Rhea" id="RHEA:49572"/>
        <dbReference type="ChEBI" id="CHEBI:15378"/>
        <dbReference type="ChEBI" id="CHEBI:29033"/>
        <dbReference type="ChEBI" id="CHEBI:68438"/>
        <dbReference type="ChEBI" id="CHEBI:131725"/>
        <dbReference type="EC" id="4.99.1.9"/>
    </reaction>
    <physiologicalReaction direction="right-to-left" evidence="6">
        <dbReference type="Rhea" id="RHEA:49574"/>
    </physiologicalReaction>
</comment>
<evidence type="ECO:0000313" key="10">
    <source>
        <dbReference type="EMBL" id="GAA4675589.1"/>
    </source>
</evidence>
<name>A0ABP8W017_9MICO</name>
<keyword evidence="2 7" id="KW-0408">Iron</keyword>
<comment type="caution">
    <text evidence="7">Lacks conserved residue(s) required for the propagation of feature annotation.</text>
</comment>
<comment type="function">
    <text evidence="7">Involved in coproporphyrin-dependent heme b biosynthesis. Catalyzes the insertion of ferrous iron into coproporphyrin III to form Fe-coproporphyrin III.</text>
</comment>
<dbReference type="Gene3D" id="3.40.50.1400">
    <property type="match status" value="2"/>
</dbReference>
<dbReference type="CDD" id="cd00419">
    <property type="entry name" value="Ferrochelatase_C"/>
    <property type="match status" value="1"/>
</dbReference>
<comment type="caution">
    <text evidence="10">The sequence shown here is derived from an EMBL/GenBank/DDBJ whole genome shotgun (WGS) entry which is preliminary data.</text>
</comment>
<comment type="similarity">
    <text evidence="7 8">Belongs to the ferrochelatase family.</text>
</comment>
<keyword evidence="11" id="KW-1185">Reference proteome</keyword>
<protein>
    <recommendedName>
        <fullName evidence="7">Coproporphyrin III ferrochelatase</fullName>
        <ecNumber evidence="7">4.99.1.9</ecNumber>
    </recommendedName>
</protein>
<feature type="binding site" evidence="7">
    <location>
        <position position="320"/>
    </location>
    <ligand>
        <name>Fe(2+)</name>
        <dbReference type="ChEBI" id="CHEBI:29033"/>
    </ligand>
</feature>
<evidence type="ECO:0000256" key="3">
    <source>
        <dbReference type="ARBA" id="ARBA00023133"/>
    </source>
</evidence>
<feature type="binding site" evidence="7">
    <location>
        <position position="154"/>
    </location>
    <ligand>
        <name>Fe-coproporphyrin III</name>
        <dbReference type="ChEBI" id="CHEBI:68438"/>
    </ligand>
</feature>
<comment type="pathway">
    <text evidence="1 7">Porphyrin-containing compound metabolism; protoheme biosynthesis.</text>
</comment>
<keyword evidence="3 7" id="KW-0350">Heme biosynthesis</keyword>
<gene>
    <name evidence="7" type="primary">cpfC</name>
    <name evidence="10" type="ORF">GCM10025780_20180</name>
</gene>
<dbReference type="Proteomes" id="UP001501295">
    <property type="component" value="Unassembled WGS sequence"/>
</dbReference>
<reference evidence="11" key="1">
    <citation type="journal article" date="2019" name="Int. J. Syst. Evol. Microbiol.">
        <title>The Global Catalogue of Microorganisms (GCM) 10K type strain sequencing project: providing services to taxonomists for standard genome sequencing and annotation.</title>
        <authorList>
            <consortium name="The Broad Institute Genomics Platform"/>
            <consortium name="The Broad Institute Genome Sequencing Center for Infectious Disease"/>
            <person name="Wu L."/>
            <person name="Ma J."/>
        </authorList>
    </citation>
    <scope>NUCLEOTIDE SEQUENCE [LARGE SCALE GENOMIC DNA]</scope>
    <source>
        <strain evidence="11">JCM 18956</strain>
    </source>
</reference>
<evidence type="ECO:0000313" key="11">
    <source>
        <dbReference type="Proteomes" id="UP001501295"/>
    </source>
</evidence>
<organism evidence="10 11">
    <name type="scientific">Frondihabitans cladoniiphilus</name>
    <dbReference type="NCBI Taxonomy" id="715785"/>
    <lineage>
        <taxon>Bacteria</taxon>
        <taxon>Bacillati</taxon>
        <taxon>Actinomycetota</taxon>
        <taxon>Actinomycetes</taxon>
        <taxon>Micrococcales</taxon>
        <taxon>Microbacteriaceae</taxon>
        <taxon>Frondihabitans</taxon>
    </lineage>
</organism>
<evidence type="ECO:0000256" key="1">
    <source>
        <dbReference type="ARBA" id="ARBA00004744"/>
    </source>
</evidence>
<evidence type="ECO:0000256" key="8">
    <source>
        <dbReference type="RuleBase" id="RU004185"/>
    </source>
</evidence>
<evidence type="ECO:0000256" key="7">
    <source>
        <dbReference type="HAMAP-Rule" id="MF_00323"/>
    </source>
</evidence>
<keyword evidence="7" id="KW-0479">Metal-binding</keyword>
<dbReference type="HAMAP" id="MF_00323">
    <property type="entry name" value="Ferrochelatase"/>
    <property type="match status" value="1"/>
</dbReference>
<dbReference type="RefSeq" id="WP_345375722.1">
    <property type="nucleotide sequence ID" value="NZ_BAABLM010000003.1"/>
</dbReference>
<comment type="subcellular location">
    <subcellularLocation>
        <location evidence="7">Cytoplasm</location>
    </subcellularLocation>
</comment>